<sequence length="1058" mass="125246">MKQKDTIQPELMAQIDFVFDGMRQVIEQHPQDHAIINLKVKAIWDEFYEGLLYFLAQKRAITSALRKEYIRYSEQYFAKCREDYNSKPEHLYRIQLRPKTQFFDPPPRQILTTEERLHLGRQHFFIRHALKQYWVETQTYDLDQLWGNLYLSLIYCSGCYDLMQLVTIANTLVREIQGDQTEQCWKLYRADYKAITNPLMLHYRMPHQSYGNQIEDKVVYQWRHIWLNPYAQLFIQGIKQHKAYISQPQQAQDVLRVIHDSLKRLKSPGAVDVICKELKKLQNKSKKLQDIRTLTAFRHVHFGFEVDPDLSIDMCLNQVLQNKLKTVSLSAQDQRYAWLNTDRGLSVPSTVTNIGISPLKMEQPKIEVVTAHQQLKTIPFELLLFERSAEKKEKNKSRRKAETIKWLRWRNIQNKLQQQKIDAVGVEKNIIEAQLRLLTWVFDLKKRSLKMASIERYFISIAKDYLFHVYQSKHDFEDMTYEDHEDLYRELLNGLDERDEAQRERKDNKSYQSAAYAYKRLKSFHQVCMAHYAVPQVDTFRLNNFQCIQLCHAKLVSPSLFSQFMQQLRLQMQQCATVQEQEVLYQLQLMYLLAYRLGLRLNEVRGLTFNELICPELIWKDNPTGESVQIHISLRNNIYRRLKSKNAQRQLDLNAVFLPEEMDALCQYLIPLIRTLKEKNKHTPQLIFATNGEVISEHSIHQITQQLFDAILGEGHGYRFHNFRHSAANHLAIAWLGSKEMVMTYTDYGWKQVNRMRVKLFGASAMQHQLLIQHKWRLLADWMGHGSIEQTASHYLHVLDMLAIDRIYNTPCMMNPQILKQLVGYQGSEPVDLNRYIQSNKRFKLYHPALALVKTAKVSHLFQKPTRIHASAFTRIYQYIQHHQQPSDLWVRRGVWLAAKWIAPQLAKMVWESKYLGEDVVDPSNLIEFYDDVMKRGFDQQLLTPIHTLEKDHKISALFSLKTLINHATLRKNYLYFSYCLNEKKQPELPSFMHDFKEGIQHILPSYAVLESDEDIDVNQKSRQIKLRFVHKETNKNITRCVIFALLLESIQYDQLWE</sequence>
<organism evidence="3 4">
    <name type="scientific">Acinetobacter pseudolwoffii</name>
    <dbReference type="NCBI Taxonomy" id="2053287"/>
    <lineage>
        <taxon>Bacteria</taxon>
        <taxon>Pseudomonadati</taxon>
        <taxon>Pseudomonadota</taxon>
        <taxon>Gammaproteobacteria</taxon>
        <taxon>Moraxellales</taxon>
        <taxon>Moraxellaceae</taxon>
        <taxon>Acinetobacter</taxon>
    </lineage>
</organism>
<keyword evidence="4" id="KW-1185">Reference proteome</keyword>
<dbReference type="GO" id="GO:0006310">
    <property type="term" value="P:DNA recombination"/>
    <property type="evidence" value="ECO:0007669"/>
    <property type="project" value="UniProtKB-KW"/>
</dbReference>
<dbReference type="SUPFAM" id="SSF56349">
    <property type="entry name" value="DNA breaking-rejoining enzymes"/>
    <property type="match status" value="1"/>
</dbReference>
<comment type="caution">
    <text evidence="3">The sequence shown here is derived from an EMBL/GenBank/DDBJ whole genome shotgun (WGS) entry which is preliminary data.</text>
</comment>
<dbReference type="InterPro" id="IPR002104">
    <property type="entry name" value="Integrase_catalytic"/>
</dbReference>
<dbReference type="RefSeq" id="WP_005168376.1">
    <property type="nucleotide sequence ID" value="NZ_KB850033.1"/>
</dbReference>
<dbReference type="Gene3D" id="1.10.443.10">
    <property type="entry name" value="Intergrase catalytic core"/>
    <property type="match status" value="1"/>
</dbReference>
<dbReference type="EMBL" id="APRJ01000006">
    <property type="protein sequence ID" value="ENW88808.1"/>
    <property type="molecule type" value="Genomic_DNA"/>
</dbReference>
<dbReference type="GO" id="GO:0003677">
    <property type="term" value="F:DNA binding"/>
    <property type="evidence" value="ECO:0007669"/>
    <property type="project" value="InterPro"/>
</dbReference>
<name>N9KXS6_9GAMM</name>
<keyword evidence="1" id="KW-0233">DNA recombination</keyword>
<dbReference type="PROSITE" id="PS51898">
    <property type="entry name" value="TYR_RECOMBINASE"/>
    <property type="match status" value="1"/>
</dbReference>
<dbReference type="InterPro" id="IPR013762">
    <property type="entry name" value="Integrase-like_cat_sf"/>
</dbReference>
<gene>
    <name evidence="3" type="ORF">F906_00044</name>
</gene>
<evidence type="ECO:0000313" key="3">
    <source>
        <dbReference type="EMBL" id="ENW88808.1"/>
    </source>
</evidence>
<reference evidence="3 4" key="1">
    <citation type="submission" date="2013-02" db="EMBL/GenBank/DDBJ databases">
        <title>The Genome Sequence of Acinetobacter sp. NIPH 713.</title>
        <authorList>
            <consortium name="The Broad Institute Genome Sequencing Platform"/>
            <consortium name="The Broad Institute Genome Sequencing Center for Infectious Disease"/>
            <person name="Cerqueira G."/>
            <person name="Feldgarden M."/>
            <person name="Courvalin P."/>
            <person name="Perichon B."/>
            <person name="Grillot-Courvalin C."/>
            <person name="Clermont D."/>
            <person name="Rocha E."/>
            <person name="Yoon E.-J."/>
            <person name="Nemec A."/>
            <person name="Walker B."/>
            <person name="Young S.K."/>
            <person name="Zeng Q."/>
            <person name="Gargeya S."/>
            <person name="Fitzgerald M."/>
            <person name="Haas B."/>
            <person name="Abouelleil A."/>
            <person name="Alvarado L."/>
            <person name="Arachchi H.M."/>
            <person name="Berlin A.M."/>
            <person name="Chapman S.B."/>
            <person name="Dewar J."/>
            <person name="Goldberg J."/>
            <person name="Griggs A."/>
            <person name="Gujja S."/>
            <person name="Hansen M."/>
            <person name="Howarth C."/>
            <person name="Imamovic A."/>
            <person name="Larimer J."/>
            <person name="McCowan C."/>
            <person name="Murphy C."/>
            <person name="Neiman D."/>
            <person name="Pearson M."/>
            <person name="Priest M."/>
            <person name="Roberts A."/>
            <person name="Saif S."/>
            <person name="Shea T."/>
            <person name="Sisk P."/>
            <person name="Sykes S."/>
            <person name="Wortman J."/>
            <person name="Nusbaum C."/>
            <person name="Birren B."/>
        </authorList>
    </citation>
    <scope>NUCLEOTIDE SEQUENCE [LARGE SCALE GENOMIC DNA]</scope>
    <source>
        <strain evidence="3 4">NIPH 713</strain>
    </source>
</reference>
<dbReference type="Proteomes" id="UP000023774">
    <property type="component" value="Unassembled WGS sequence"/>
</dbReference>
<evidence type="ECO:0000259" key="2">
    <source>
        <dbReference type="PROSITE" id="PS51898"/>
    </source>
</evidence>
<proteinExistence type="predicted"/>
<dbReference type="PATRIC" id="fig|1217709.3.peg.39"/>
<protein>
    <recommendedName>
        <fullName evidence="2">Tyr recombinase domain-containing protein</fullName>
    </recommendedName>
</protein>
<dbReference type="AlphaFoldDB" id="N9KXS6"/>
<evidence type="ECO:0000313" key="4">
    <source>
        <dbReference type="Proteomes" id="UP000023774"/>
    </source>
</evidence>
<accession>N9KXS6</accession>
<dbReference type="InterPro" id="IPR011010">
    <property type="entry name" value="DNA_brk_join_enz"/>
</dbReference>
<dbReference type="GO" id="GO:0015074">
    <property type="term" value="P:DNA integration"/>
    <property type="evidence" value="ECO:0007669"/>
    <property type="project" value="InterPro"/>
</dbReference>
<feature type="domain" description="Tyr recombinase" evidence="2">
    <location>
        <begin position="556"/>
        <end position="809"/>
    </location>
</feature>
<evidence type="ECO:0000256" key="1">
    <source>
        <dbReference type="ARBA" id="ARBA00023172"/>
    </source>
</evidence>
<dbReference type="HOGENOM" id="CLU_289621_0_0_6"/>